<dbReference type="Proteomes" id="UP000051888">
    <property type="component" value="Unassembled WGS sequence"/>
</dbReference>
<dbReference type="EMBL" id="LJJC01000004">
    <property type="protein sequence ID" value="KQL52494.1"/>
    <property type="molecule type" value="Genomic_DNA"/>
</dbReference>
<evidence type="ECO:0000313" key="1">
    <source>
        <dbReference type="EMBL" id="KQL52494.1"/>
    </source>
</evidence>
<dbReference type="OrthoDB" id="2919469at2"/>
<evidence type="ECO:0000313" key="2">
    <source>
        <dbReference type="Proteomes" id="UP000051888"/>
    </source>
</evidence>
<accession>A0A0Q3TEL1</accession>
<reference evidence="1 2" key="1">
    <citation type="submission" date="2015-09" db="EMBL/GenBank/DDBJ databases">
        <title>Genome sequencing project for genomic taxonomy and phylogenomics of Bacillus-like bacteria.</title>
        <authorList>
            <person name="Liu B."/>
            <person name="Wang J."/>
            <person name="Zhu Y."/>
            <person name="Liu G."/>
            <person name="Chen Q."/>
            <person name="Chen Z."/>
            <person name="Lan J."/>
            <person name="Che J."/>
            <person name="Ge C."/>
            <person name="Shi H."/>
            <person name="Pan Z."/>
            <person name="Liu X."/>
        </authorList>
    </citation>
    <scope>NUCLEOTIDE SEQUENCE [LARGE SCALE GENOMIC DNA]</scope>
    <source>
        <strain evidence="1 2">LMG 18435</strain>
    </source>
</reference>
<gene>
    <name evidence="1" type="ORF">AN964_02360</name>
</gene>
<dbReference type="RefSeq" id="WP_055738183.1">
    <property type="nucleotide sequence ID" value="NZ_JAAIWL010000007.1"/>
</dbReference>
<dbReference type="PATRIC" id="fig|157838.3.peg.521"/>
<proteinExistence type="predicted"/>
<keyword evidence="2" id="KW-1185">Reference proteome</keyword>
<dbReference type="AlphaFoldDB" id="A0A0Q3TEL1"/>
<organism evidence="1 2">
    <name type="scientific">Heyndrickxia shackletonii</name>
    <dbReference type="NCBI Taxonomy" id="157838"/>
    <lineage>
        <taxon>Bacteria</taxon>
        <taxon>Bacillati</taxon>
        <taxon>Bacillota</taxon>
        <taxon>Bacilli</taxon>
        <taxon>Bacillales</taxon>
        <taxon>Bacillaceae</taxon>
        <taxon>Heyndrickxia</taxon>
    </lineage>
</organism>
<protein>
    <submittedName>
        <fullName evidence="1">Uncharacterized protein</fullName>
    </submittedName>
</protein>
<comment type="caution">
    <text evidence="1">The sequence shown here is derived from an EMBL/GenBank/DDBJ whole genome shotgun (WGS) entry which is preliminary data.</text>
</comment>
<name>A0A0Q3TEL1_9BACI</name>
<sequence length="66" mass="7870">METIDFLTFKEDWTYIKRMVISVAAQLEDNQSYVREMAIEDLVEIIQEMDKREPKKEKGETKISID</sequence>